<feature type="chain" id="PRO_5002092379" evidence="2">
    <location>
        <begin position="28"/>
        <end position="133"/>
    </location>
</feature>
<protein>
    <submittedName>
        <fullName evidence="3">Odorant binding protein</fullName>
    </submittedName>
</protein>
<proteinExistence type="predicted"/>
<dbReference type="PANTHER" id="PTHR11857:SF48">
    <property type="entry name" value="GENERAL ODORANT-BINDING PROTEIN 57C-RELATED"/>
    <property type="match status" value="1"/>
</dbReference>
<dbReference type="Pfam" id="PF01395">
    <property type="entry name" value="PBP_GOBP"/>
    <property type="match status" value="1"/>
</dbReference>
<feature type="non-terminal residue" evidence="3">
    <location>
        <position position="1"/>
    </location>
</feature>
<feature type="signal peptide" evidence="2">
    <location>
        <begin position="1"/>
        <end position="27"/>
    </location>
</feature>
<dbReference type="GO" id="GO:0005615">
    <property type="term" value="C:extracellular space"/>
    <property type="evidence" value="ECO:0007669"/>
    <property type="project" value="TreeGrafter"/>
</dbReference>
<reference evidence="3" key="1">
    <citation type="submission" date="2013-07" db="EMBL/GenBank/DDBJ databases">
        <title>LoOBP.</title>
        <authorList>
            <person name="Yuan X."/>
            <person name="Zhu Z."/>
            <person name="Zhou Y."/>
            <person name="Cheng J."/>
            <person name="Zhou W."/>
            <person name="Liu S."/>
        </authorList>
    </citation>
    <scope>NUCLEOTIDE SEQUENCE</scope>
</reference>
<dbReference type="InterPro" id="IPR036728">
    <property type="entry name" value="PBP_GOBP_sf"/>
</dbReference>
<dbReference type="InterPro" id="IPR006170">
    <property type="entry name" value="PBP/GOBP"/>
</dbReference>
<evidence type="ECO:0000313" key="3">
    <source>
        <dbReference type="EMBL" id="AHE13795.1"/>
    </source>
</evidence>
<name>A0A0B4KZD2_9CUCU</name>
<dbReference type="EMBL" id="KF383277">
    <property type="protein sequence ID" value="AHE13795.1"/>
    <property type="molecule type" value="Genomic_DNA"/>
</dbReference>
<dbReference type="Gene3D" id="1.10.238.20">
    <property type="entry name" value="Pheromone/general odorant binding protein domain"/>
    <property type="match status" value="1"/>
</dbReference>
<dbReference type="AlphaFoldDB" id="A0A0B4KZD2"/>
<dbReference type="PANTHER" id="PTHR11857">
    <property type="entry name" value="ODORANT BINDING PROTEIN-RELATED"/>
    <property type="match status" value="1"/>
</dbReference>
<accession>A0A0B4KZD2</accession>
<organism evidence="3">
    <name type="scientific">Lissorhoptrus oryzophilus</name>
    <name type="common">rice water weevil</name>
    <dbReference type="NCBI Taxonomy" id="308863"/>
    <lineage>
        <taxon>Eukaryota</taxon>
        <taxon>Metazoa</taxon>
        <taxon>Ecdysozoa</taxon>
        <taxon>Arthropoda</taxon>
        <taxon>Hexapoda</taxon>
        <taxon>Insecta</taxon>
        <taxon>Pterygota</taxon>
        <taxon>Neoptera</taxon>
        <taxon>Endopterygota</taxon>
        <taxon>Coleoptera</taxon>
        <taxon>Polyphaga</taxon>
        <taxon>Cucujiformia</taxon>
        <taxon>Erirhinidae</taxon>
        <taxon>Erirhininae</taxon>
        <taxon>Lissorhoptrus</taxon>
    </lineage>
</organism>
<dbReference type="GO" id="GO:0005549">
    <property type="term" value="F:odorant binding"/>
    <property type="evidence" value="ECO:0007669"/>
    <property type="project" value="InterPro"/>
</dbReference>
<keyword evidence="1 2" id="KW-0732">Signal</keyword>
<dbReference type="SUPFAM" id="SSF47565">
    <property type="entry name" value="Insect pheromone/odorant-binding proteins"/>
    <property type="match status" value="1"/>
</dbReference>
<sequence>LLKMNLLITTFLPLSLFLCGIFPVVFSQGNMMDKIPKDKMLTCAAQTGVTPSDFQNKKETDNPSEKMLCFGRCLGKSLGIIKSNGQLDLAKMKKFSPPDLPKDALEKADKCLRTVGIIKTCQDMKKVHQCIPH</sequence>
<evidence type="ECO:0000256" key="1">
    <source>
        <dbReference type="ARBA" id="ARBA00022729"/>
    </source>
</evidence>
<gene>
    <name evidence="3" type="primary">OBP11</name>
</gene>
<evidence type="ECO:0000256" key="2">
    <source>
        <dbReference type="SAM" id="SignalP"/>
    </source>
</evidence>
<dbReference type="CDD" id="cd23992">
    <property type="entry name" value="PBP_GOBP"/>
    <property type="match status" value="1"/>
</dbReference>
<dbReference type="GO" id="GO:0007608">
    <property type="term" value="P:sensory perception of smell"/>
    <property type="evidence" value="ECO:0007669"/>
    <property type="project" value="TreeGrafter"/>
</dbReference>